<proteinExistence type="predicted"/>
<sequence>MSAADTYNDIDLAWLMKLRTVVARLGEMDCARWWNSQGQLGRQGVTVLRRSFPRTHFFAQAKSVQMIAAARCAEIFNPPGSVNLWHLTDDLEDRLDSIWESWLDAASTWQPFFEHVAGMKSTDVLAALNDFDLVTDADIEAHAKIKKSSDGRSIPIPEKFEGRRRTVALLALSFSASVPGSLVVPYARKADA</sequence>
<protein>
    <submittedName>
        <fullName evidence="1">BrxE family protein</fullName>
    </submittedName>
</protein>
<evidence type="ECO:0000313" key="2">
    <source>
        <dbReference type="Proteomes" id="UP000468531"/>
    </source>
</evidence>
<dbReference type="RefSeq" id="WP_163153906.1">
    <property type="nucleotide sequence ID" value="NZ_VKHP01000046.1"/>
</dbReference>
<reference evidence="1 2" key="1">
    <citation type="journal article" date="2020" name="Arch. Microbiol.">
        <title>Bradyrhizobium uaiense sp. nov., a new highly efficient cowpea symbiont.</title>
        <authorList>
            <person name="Cabral Michel D."/>
            <person name="Azarias Guimaraes A."/>
            <person name="Martins da Costa E."/>
            <person name="Soares de Carvalho T."/>
            <person name="Balsanelli E."/>
            <person name="Willems A."/>
            <person name="Maltempi de Souza E."/>
            <person name="de Souza Moreira F.M."/>
        </authorList>
    </citation>
    <scope>NUCLEOTIDE SEQUENCE [LARGE SCALE GENOMIC DNA]</scope>
    <source>
        <strain evidence="1 2">UFLA 03-164</strain>
    </source>
</reference>
<comment type="caution">
    <text evidence="1">The sequence shown here is derived from an EMBL/GenBank/DDBJ whole genome shotgun (WGS) entry which is preliminary data.</text>
</comment>
<accession>A0A6P1BER4</accession>
<evidence type="ECO:0000313" key="1">
    <source>
        <dbReference type="EMBL" id="NEU96938.1"/>
    </source>
</evidence>
<dbReference type="AlphaFoldDB" id="A0A6P1BER4"/>
<dbReference type="InterPro" id="IPR058690">
    <property type="entry name" value="BrxE"/>
</dbReference>
<dbReference type="NCBIfam" id="NF033447">
    <property type="entry name" value="BrxE_fam"/>
    <property type="match status" value="1"/>
</dbReference>
<dbReference type="Pfam" id="PF26412">
    <property type="entry name" value="BrxE"/>
    <property type="match status" value="1"/>
</dbReference>
<name>A0A6P1BER4_9BRAD</name>
<dbReference type="EMBL" id="VKHP01000046">
    <property type="protein sequence ID" value="NEU96938.1"/>
    <property type="molecule type" value="Genomic_DNA"/>
</dbReference>
<organism evidence="1 2">
    <name type="scientific">Bradyrhizobium uaiense</name>
    <dbReference type="NCBI Taxonomy" id="2594946"/>
    <lineage>
        <taxon>Bacteria</taxon>
        <taxon>Pseudomonadati</taxon>
        <taxon>Pseudomonadota</taxon>
        <taxon>Alphaproteobacteria</taxon>
        <taxon>Hyphomicrobiales</taxon>
        <taxon>Nitrobacteraceae</taxon>
        <taxon>Bradyrhizobium</taxon>
    </lineage>
</organism>
<gene>
    <name evidence="1" type="ORF">FNJ47_14080</name>
</gene>
<keyword evidence="2" id="KW-1185">Reference proteome</keyword>
<dbReference type="Proteomes" id="UP000468531">
    <property type="component" value="Unassembled WGS sequence"/>
</dbReference>